<keyword evidence="4" id="KW-1185">Reference proteome</keyword>
<evidence type="ECO:0000256" key="2">
    <source>
        <dbReference type="ARBA" id="ARBA00023239"/>
    </source>
</evidence>
<dbReference type="KEGG" id="cjap:GWK36_08390"/>
<dbReference type="Pfam" id="PF01903">
    <property type="entry name" value="CbiX"/>
    <property type="match status" value="2"/>
</dbReference>
<evidence type="ECO:0000256" key="1">
    <source>
        <dbReference type="ARBA" id="ARBA00022723"/>
    </source>
</evidence>
<proteinExistence type="predicted"/>
<accession>A0A6G7VDL7</accession>
<dbReference type="InterPro" id="IPR002762">
    <property type="entry name" value="CbiX-like"/>
</dbReference>
<dbReference type="EMBL" id="CP048029">
    <property type="protein sequence ID" value="QIK38000.1"/>
    <property type="molecule type" value="Genomic_DNA"/>
</dbReference>
<protein>
    <submittedName>
        <fullName evidence="3">Cobalamin biosynthesis protein CbiX</fullName>
    </submittedName>
</protein>
<dbReference type="PANTHER" id="PTHR33542:SF3">
    <property type="entry name" value="SIROHYDROCHLORIN FERROCHELATASE, CHLOROPLASTIC"/>
    <property type="match status" value="1"/>
</dbReference>
<dbReference type="GO" id="GO:0046872">
    <property type="term" value="F:metal ion binding"/>
    <property type="evidence" value="ECO:0007669"/>
    <property type="project" value="UniProtKB-KW"/>
</dbReference>
<name>A0A6G7VDL7_9GAMM</name>
<evidence type="ECO:0000313" key="3">
    <source>
        <dbReference type="EMBL" id="QIK38000.1"/>
    </source>
</evidence>
<dbReference type="RefSeq" id="WP_166270763.1">
    <property type="nucleotide sequence ID" value="NZ_CP048029.1"/>
</dbReference>
<dbReference type="PANTHER" id="PTHR33542">
    <property type="entry name" value="SIROHYDROCHLORIN FERROCHELATASE, CHLOROPLASTIC"/>
    <property type="match status" value="1"/>
</dbReference>
<evidence type="ECO:0000313" key="4">
    <source>
        <dbReference type="Proteomes" id="UP000502699"/>
    </source>
</evidence>
<dbReference type="Gene3D" id="3.40.50.1400">
    <property type="match status" value="2"/>
</dbReference>
<keyword evidence="2" id="KW-0456">Lyase</keyword>
<gene>
    <name evidence="3" type="ORF">GWK36_08390</name>
</gene>
<sequence length="281" mass="30413">MNKIAPACPSRAILLVDNGSSRPESTLSLRRIASQLAVRIGQPVQPVSLLHAECIPAAQLGGQPAEILEAALHRLLYDGVRELIILPLFFGRSAALTQFIPEMVSRLVAQRGPVELTIAPELCPLPPGEPLLVEILADQVGATMQAAGIIPQRVVLVDHGSPLPQVTAVRHWLAGRLRLRFSAQTELIEAVMERRPGPEYDFNGPLLEEILERLAAQDAQIPIVLAMLFISPGRHAGPHGDIAQICARIKARHPSLPILISPLVGEHPTLIEILAQRFAAL</sequence>
<dbReference type="SUPFAM" id="SSF53800">
    <property type="entry name" value="Chelatase"/>
    <property type="match status" value="1"/>
</dbReference>
<organism evidence="3 4">
    <name type="scientific">Caldichromatium japonicum</name>
    <dbReference type="NCBI Taxonomy" id="2699430"/>
    <lineage>
        <taxon>Bacteria</taxon>
        <taxon>Pseudomonadati</taxon>
        <taxon>Pseudomonadota</taxon>
        <taxon>Gammaproteobacteria</taxon>
        <taxon>Chromatiales</taxon>
        <taxon>Chromatiaceae</taxon>
        <taxon>Caldichromatium</taxon>
    </lineage>
</organism>
<keyword evidence="1" id="KW-0479">Metal-binding</keyword>
<dbReference type="AlphaFoldDB" id="A0A6G7VDL7"/>
<reference evidence="4" key="1">
    <citation type="submission" date="2020-01" db="EMBL/GenBank/DDBJ databases">
        <title>Caldichromatium gen. nov., sp. nov., a thermophilic purple sulfur bacterium member of the family Chromatiaceae isolated from Nakabusa hot spring, Japan.</title>
        <authorList>
            <person name="Saini M.K."/>
            <person name="Hanada S."/>
            <person name="Tank M."/>
        </authorList>
    </citation>
    <scope>NUCLEOTIDE SEQUENCE [LARGE SCALE GENOMIC DNA]</scope>
    <source>
        <strain evidence="4">No.7</strain>
    </source>
</reference>
<dbReference type="InterPro" id="IPR050963">
    <property type="entry name" value="Sirohydro_Cobaltochel/CbiX"/>
</dbReference>
<dbReference type="Proteomes" id="UP000502699">
    <property type="component" value="Chromosome"/>
</dbReference>
<dbReference type="GO" id="GO:0016829">
    <property type="term" value="F:lyase activity"/>
    <property type="evidence" value="ECO:0007669"/>
    <property type="project" value="UniProtKB-KW"/>
</dbReference>